<evidence type="ECO:0000313" key="3">
    <source>
        <dbReference type="Proteomes" id="UP001497444"/>
    </source>
</evidence>
<keyword evidence="3" id="KW-1185">Reference proteome</keyword>
<gene>
    <name evidence="2" type="ORF">CSSPJE1EN1_LOCUS229</name>
</gene>
<protein>
    <submittedName>
        <fullName evidence="2">Uncharacterized protein</fullName>
    </submittedName>
</protein>
<evidence type="ECO:0000256" key="1">
    <source>
        <dbReference type="SAM" id="MobiDB-lite"/>
    </source>
</evidence>
<sequence length="129" mass="14826">MQRFLYISGASPVPYTTVTGAADKEEEEEEEEEEENRVSLRVPRDMQDAELKKSGNRLRELKLPSKRKIGNICPVMEAKWSGPCGGRRCEKEAPASPQFHQIPDFFMKLMIALFLVLNLRVQKLRNIAY</sequence>
<organism evidence="2 3">
    <name type="scientific">Sphagnum jensenii</name>
    <dbReference type="NCBI Taxonomy" id="128206"/>
    <lineage>
        <taxon>Eukaryota</taxon>
        <taxon>Viridiplantae</taxon>
        <taxon>Streptophyta</taxon>
        <taxon>Embryophyta</taxon>
        <taxon>Bryophyta</taxon>
        <taxon>Sphagnophytina</taxon>
        <taxon>Sphagnopsida</taxon>
        <taxon>Sphagnales</taxon>
        <taxon>Sphagnaceae</taxon>
        <taxon>Sphagnum</taxon>
    </lineage>
</organism>
<reference evidence="2 3" key="1">
    <citation type="submission" date="2024-02" db="EMBL/GenBank/DDBJ databases">
        <authorList>
            <consortium name="ELIXIR-Norway"/>
            <consortium name="Elixir Norway"/>
        </authorList>
    </citation>
    <scope>NUCLEOTIDE SEQUENCE [LARGE SCALE GENOMIC DNA]</scope>
</reference>
<evidence type="ECO:0000313" key="2">
    <source>
        <dbReference type="EMBL" id="CAK9254751.1"/>
    </source>
</evidence>
<feature type="region of interest" description="Disordered" evidence="1">
    <location>
        <begin position="1"/>
        <end position="55"/>
    </location>
</feature>
<feature type="compositionally biased region" description="Acidic residues" evidence="1">
    <location>
        <begin position="24"/>
        <end position="35"/>
    </location>
</feature>
<accession>A0ABP0VJZ0</accession>
<proteinExistence type="predicted"/>
<feature type="compositionally biased region" description="Basic and acidic residues" evidence="1">
    <location>
        <begin position="36"/>
        <end position="55"/>
    </location>
</feature>
<name>A0ABP0VJZ0_9BRYO</name>
<dbReference type="Proteomes" id="UP001497444">
    <property type="component" value="Chromosome 1"/>
</dbReference>
<dbReference type="EMBL" id="OZ020096">
    <property type="protein sequence ID" value="CAK9254751.1"/>
    <property type="molecule type" value="Genomic_DNA"/>
</dbReference>